<evidence type="ECO:0000256" key="7">
    <source>
        <dbReference type="RuleBase" id="RU363032"/>
    </source>
</evidence>
<evidence type="ECO:0000256" key="5">
    <source>
        <dbReference type="ARBA" id="ARBA00022989"/>
    </source>
</evidence>
<keyword evidence="3" id="KW-1003">Cell membrane</keyword>
<feature type="transmembrane region" description="Helical" evidence="7">
    <location>
        <begin position="73"/>
        <end position="93"/>
    </location>
</feature>
<evidence type="ECO:0000256" key="6">
    <source>
        <dbReference type="ARBA" id="ARBA00023136"/>
    </source>
</evidence>
<dbReference type="InterPro" id="IPR051393">
    <property type="entry name" value="ABC_transporter_permease"/>
</dbReference>
<dbReference type="PROSITE" id="PS50928">
    <property type="entry name" value="ABC_TM1"/>
    <property type="match status" value="1"/>
</dbReference>
<dbReference type="RefSeq" id="WP_153024026.1">
    <property type="nucleotide sequence ID" value="NZ_WIAO01000003.1"/>
</dbReference>
<feature type="transmembrane region" description="Helical" evidence="7">
    <location>
        <begin position="105"/>
        <end position="125"/>
    </location>
</feature>
<evidence type="ECO:0000313" key="9">
    <source>
        <dbReference type="EMBL" id="MQM24862.1"/>
    </source>
</evidence>
<dbReference type="PANTHER" id="PTHR30193:SF37">
    <property type="entry name" value="INNER MEMBRANE ABC TRANSPORTER PERMEASE PROTEIN YCJO"/>
    <property type="match status" value="1"/>
</dbReference>
<name>A0A6L5G5E9_9ACTN</name>
<dbReference type="Proteomes" id="UP000477750">
    <property type="component" value="Unassembled WGS sequence"/>
</dbReference>
<dbReference type="GO" id="GO:0055085">
    <property type="term" value="P:transmembrane transport"/>
    <property type="evidence" value="ECO:0007669"/>
    <property type="project" value="InterPro"/>
</dbReference>
<dbReference type="Pfam" id="PF00528">
    <property type="entry name" value="BPD_transp_1"/>
    <property type="match status" value="1"/>
</dbReference>
<evidence type="ECO:0000256" key="2">
    <source>
        <dbReference type="ARBA" id="ARBA00022448"/>
    </source>
</evidence>
<evidence type="ECO:0000313" key="10">
    <source>
        <dbReference type="Proteomes" id="UP000477750"/>
    </source>
</evidence>
<dbReference type="SUPFAM" id="SSF161098">
    <property type="entry name" value="MetI-like"/>
    <property type="match status" value="1"/>
</dbReference>
<feature type="transmembrane region" description="Helical" evidence="7">
    <location>
        <begin position="198"/>
        <end position="226"/>
    </location>
</feature>
<keyword evidence="2 7" id="KW-0813">Transport</keyword>
<dbReference type="AlphaFoldDB" id="A0A6L5G5E9"/>
<keyword evidence="10" id="KW-1185">Reference proteome</keyword>
<evidence type="ECO:0000256" key="4">
    <source>
        <dbReference type="ARBA" id="ARBA00022692"/>
    </source>
</evidence>
<feature type="transmembrane region" description="Helical" evidence="7">
    <location>
        <begin position="7"/>
        <end position="30"/>
    </location>
</feature>
<evidence type="ECO:0000259" key="8">
    <source>
        <dbReference type="PROSITE" id="PS50928"/>
    </source>
</evidence>
<accession>A0A6L5G5E9</accession>
<comment type="subcellular location">
    <subcellularLocation>
        <location evidence="1 7">Cell membrane</location>
        <topology evidence="1 7">Multi-pass membrane protein</topology>
    </subcellularLocation>
</comment>
<comment type="similarity">
    <text evidence="7">Belongs to the binding-protein-dependent transport system permease family.</text>
</comment>
<organism evidence="9 10">
    <name type="scientific">Glycomyces albidus</name>
    <dbReference type="NCBI Taxonomy" id="2656774"/>
    <lineage>
        <taxon>Bacteria</taxon>
        <taxon>Bacillati</taxon>
        <taxon>Actinomycetota</taxon>
        <taxon>Actinomycetes</taxon>
        <taxon>Glycomycetales</taxon>
        <taxon>Glycomycetaceae</taxon>
        <taxon>Glycomyces</taxon>
    </lineage>
</organism>
<feature type="domain" description="ABC transmembrane type-1" evidence="8">
    <location>
        <begin position="67"/>
        <end position="279"/>
    </location>
</feature>
<dbReference type="InterPro" id="IPR035906">
    <property type="entry name" value="MetI-like_sf"/>
</dbReference>
<feature type="transmembrane region" description="Helical" evidence="7">
    <location>
        <begin position="152"/>
        <end position="177"/>
    </location>
</feature>
<evidence type="ECO:0000256" key="1">
    <source>
        <dbReference type="ARBA" id="ARBA00004651"/>
    </source>
</evidence>
<proteinExistence type="inferred from homology"/>
<keyword evidence="6 7" id="KW-0472">Membrane</keyword>
<sequence>MRHSRKLAGALYAAPVAVFVLVFFVAPLLLVGRMSASDWPLLAGDRGINLPANYEGIADNPLFWPAVGFTLKYTGIVVVLLIGLSLLLALIVADRRKGTGFFRSAYFLPTTLGLASASLLFFGFYSPAIGPLDPMLEALGLEPVSWLGTPTAALWSTVVLIVWKFAGFFMIILLVGLQSIPPDVYEAARLDGAGRMQSFWHVTVPLLRPALGLVLILSVTGSLLAFDQFFILTKGGPDNSTVTVVQLIYREAFQRFDLGAAAAISVVVLAALLVLNIVQFRALRKDA</sequence>
<keyword evidence="5 7" id="KW-1133">Transmembrane helix</keyword>
<reference evidence="9 10" key="1">
    <citation type="submission" date="2019-10" db="EMBL/GenBank/DDBJ databases">
        <title>Glycomyces albidus sp. nov., a novel actinomycete isolated from rhizosphere soil of wheat (Triticum aestivum L.).</title>
        <authorList>
            <person name="Qian L."/>
        </authorList>
    </citation>
    <scope>NUCLEOTIDE SEQUENCE [LARGE SCALE GENOMIC DNA]</scope>
    <source>
        <strain evidence="9 10">NEAU-7082</strain>
    </source>
</reference>
<dbReference type="CDD" id="cd06261">
    <property type="entry name" value="TM_PBP2"/>
    <property type="match status" value="1"/>
</dbReference>
<keyword evidence="4 7" id="KW-0812">Transmembrane</keyword>
<dbReference type="InterPro" id="IPR000515">
    <property type="entry name" value="MetI-like"/>
</dbReference>
<evidence type="ECO:0000256" key="3">
    <source>
        <dbReference type="ARBA" id="ARBA00022475"/>
    </source>
</evidence>
<gene>
    <name evidence="9" type="ORF">GFD30_04595</name>
</gene>
<feature type="transmembrane region" description="Helical" evidence="7">
    <location>
        <begin position="258"/>
        <end position="278"/>
    </location>
</feature>
<dbReference type="GO" id="GO:0005886">
    <property type="term" value="C:plasma membrane"/>
    <property type="evidence" value="ECO:0007669"/>
    <property type="project" value="UniProtKB-SubCell"/>
</dbReference>
<dbReference type="EMBL" id="WIAO01000003">
    <property type="protein sequence ID" value="MQM24862.1"/>
    <property type="molecule type" value="Genomic_DNA"/>
</dbReference>
<protein>
    <submittedName>
        <fullName evidence="9">ABC transporter permease subunit</fullName>
    </submittedName>
</protein>
<dbReference type="Gene3D" id="1.10.3720.10">
    <property type="entry name" value="MetI-like"/>
    <property type="match status" value="1"/>
</dbReference>
<comment type="caution">
    <text evidence="9">The sequence shown here is derived from an EMBL/GenBank/DDBJ whole genome shotgun (WGS) entry which is preliminary data.</text>
</comment>
<dbReference type="PANTHER" id="PTHR30193">
    <property type="entry name" value="ABC TRANSPORTER PERMEASE PROTEIN"/>
    <property type="match status" value="1"/>
</dbReference>